<comment type="caution">
    <text evidence="3">The sequence shown here is derived from an EMBL/GenBank/DDBJ whole genome shotgun (WGS) entry which is preliminary data.</text>
</comment>
<reference evidence="3 4" key="1">
    <citation type="submission" date="2024-06" db="EMBL/GenBank/DDBJ databases">
        <title>The Natural Products Discovery Center: Release of the First 8490 Sequenced Strains for Exploring Actinobacteria Biosynthetic Diversity.</title>
        <authorList>
            <person name="Kalkreuter E."/>
            <person name="Kautsar S.A."/>
            <person name="Yang D."/>
            <person name="Bader C.D."/>
            <person name="Teijaro C.N."/>
            <person name="Fluegel L."/>
            <person name="Davis C.M."/>
            <person name="Simpson J.R."/>
            <person name="Lauterbach L."/>
            <person name="Steele A.D."/>
            <person name="Gui C."/>
            <person name="Meng S."/>
            <person name="Li G."/>
            <person name="Viehrig K."/>
            <person name="Ye F."/>
            <person name="Su P."/>
            <person name="Kiefer A.F."/>
            <person name="Nichols A."/>
            <person name="Cepeda A.J."/>
            <person name="Yan W."/>
            <person name="Fan B."/>
            <person name="Jiang Y."/>
            <person name="Adhikari A."/>
            <person name="Zheng C.-J."/>
            <person name="Schuster L."/>
            <person name="Cowan T.M."/>
            <person name="Smanski M.J."/>
            <person name="Chevrette M.G."/>
            <person name="De Carvalho L.P.S."/>
            <person name="Shen B."/>
        </authorList>
    </citation>
    <scope>NUCLEOTIDE SEQUENCE [LARGE SCALE GENOMIC DNA]</scope>
    <source>
        <strain evidence="3 4">NPDC050403</strain>
    </source>
</reference>
<gene>
    <name evidence="3" type="ORF">AB0I48_26115</name>
</gene>
<accession>A0ABV3G0S8</accession>
<feature type="region of interest" description="Disordered" evidence="1">
    <location>
        <begin position="1"/>
        <end position="59"/>
    </location>
</feature>
<sequence>MGHTPRSPTTPPPTAAPGCRTTGCSSSAAVPTRPGLTRKENGYATSGRHQGRTGLAGGYVNGLTEFDDAKLRSVRRTEPDRLTAIQAAYDPDNVFHHNANIVPADRGRALPESSGQVSS</sequence>
<proteinExistence type="predicted"/>
<name>A0ABV3G0S8_9NOCA</name>
<evidence type="ECO:0000256" key="1">
    <source>
        <dbReference type="SAM" id="MobiDB-lite"/>
    </source>
</evidence>
<evidence type="ECO:0000259" key="2">
    <source>
        <dbReference type="Pfam" id="PF08031"/>
    </source>
</evidence>
<dbReference type="Proteomes" id="UP001551695">
    <property type="component" value="Unassembled WGS sequence"/>
</dbReference>
<evidence type="ECO:0000313" key="3">
    <source>
        <dbReference type="EMBL" id="MEV0711046.1"/>
    </source>
</evidence>
<feature type="domain" description="Berberine/berberine-like" evidence="2">
    <location>
        <begin position="80"/>
        <end position="101"/>
    </location>
</feature>
<dbReference type="Pfam" id="PF08031">
    <property type="entry name" value="BBE"/>
    <property type="match status" value="1"/>
</dbReference>
<organism evidence="3 4">
    <name type="scientific">Nocardia aurea</name>
    <dbReference type="NCBI Taxonomy" id="2144174"/>
    <lineage>
        <taxon>Bacteria</taxon>
        <taxon>Bacillati</taxon>
        <taxon>Actinomycetota</taxon>
        <taxon>Actinomycetes</taxon>
        <taxon>Mycobacteriales</taxon>
        <taxon>Nocardiaceae</taxon>
        <taxon>Nocardia</taxon>
    </lineage>
</organism>
<dbReference type="RefSeq" id="WP_357787194.1">
    <property type="nucleotide sequence ID" value="NZ_JBFAKC010000013.1"/>
</dbReference>
<protein>
    <submittedName>
        <fullName evidence="3">BBE domain-containing protein</fullName>
    </submittedName>
</protein>
<dbReference type="InterPro" id="IPR012951">
    <property type="entry name" value="BBE"/>
</dbReference>
<dbReference type="EMBL" id="JBFAKC010000013">
    <property type="protein sequence ID" value="MEV0711046.1"/>
    <property type="molecule type" value="Genomic_DNA"/>
</dbReference>
<evidence type="ECO:0000313" key="4">
    <source>
        <dbReference type="Proteomes" id="UP001551695"/>
    </source>
</evidence>
<keyword evidence="4" id="KW-1185">Reference proteome</keyword>